<evidence type="ECO:0000259" key="2">
    <source>
        <dbReference type="Pfam" id="PF07859"/>
    </source>
</evidence>
<dbReference type="KEGG" id="sapo:SAPIO_CDS10325"/>
<dbReference type="OMA" id="SITICPN"/>
<dbReference type="Pfam" id="PF07859">
    <property type="entry name" value="Abhydrolase_3"/>
    <property type="match status" value="1"/>
</dbReference>
<dbReference type="InterPro" id="IPR013094">
    <property type="entry name" value="AB_hydrolase_3"/>
</dbReference>
<evidence type="ECO:0000256" key="1">
    <source>
        <dbReference type="ARBA" id="ARBA00022801"/>
    </source>
</evidence>
<dbReference type="InterPro" id="IPR029058">
    <property type="entry name" value="AB_hydrolase_fold"/>
</dbReference>
<dbReference type="AlphaFoldDB" id="A0A084FV61"/>
<accession>A0A084FV61</accession>
<keyword evidence="1" id="KW-0378">Hydrolase</keyword>
<dbReference type="PANTHER" id="PTHR48081:SF8">
    <property type="entry name" value="ALPHA_BETA HYDROLASE FOLD-3 DOMAIN-CONTAINING PROTEIN-RELATED"/>
    <property type="match status" value="1"/>
</dbReference>
<dbReference type="OrthoDB" id="408631at2759"/>
<dbReference type="Gene3D" id="3.40.50.1820">
    <property type="entry name" value="alpha/beta hydrolase"/>
    <property type="match status" value="1"/>
</dbReference>
<reference evidence="3 4" key="1">
    <citation type="journal article" date="2014" name="Genome Announc.">
        <title>Draft genome sequence of the pathogenic fungus Scedosporium apiospermum.</title>
        <authorList>
            <person name="Vandeputte P."/>
            <person name="Ghamrawi S."/>
            <person name="Rechenmann M."/>
            <person name="Iltis A."/>
            <person name="Giraud S."/>
            <person name="Fleury M."/>
            <person name="Thornton C."/>
            <person name="Delhaes L."/>
            <person name="Meyer W."/>
            <person name="Papon N."/>
            <person name="Bouchara J.P."/>
        </authorList>
    </citation>
    <scope>NUCLEOTIDE SEQUENCE [LARGE SCALE GENOMIC DNA]</scope>
    <source>
        <strain evidence="3 4">IHEM 14462</strain>
    </source>
</reference>
<dbReference type="SUPFAM" id="SSF53474">
    <property type="entry name" value="alpha/beta-Hydrolases"/>
    <property type="match status" value="1"/>
</dbReference>
<sequence>MSTESDIVYNLSAFEEKNIDPVVVSLNKKLIELGLKDQKWWDIGAQRYRERRAKGETPFPPAPVHPSGTNGVAICASTRGDGATSVLRYRVFRPKEGEPAGLFYHIHGGGFVLGSSAGQDLLLEHISAKANLAVVSVEYRLSPEHPYPAAYHDVVDFAGWLVENGKKEFGADLAFVGGESAGGTLSAVVLFYLRSIGYISHLKGAILNYGCFDLTYLPSARLARPEATAILATDSMYNFLNAFMPSTPCEDRKAPEISPAYNDLRGLCHALFLVGTEDSLIDDSVLMHFRWLTAGNEALFKLVPGAPHAFMTFDGNNPGMPAVQAGWRIMVEYILERLKA</sequence>
<comment type="caution">
    <text evidence="3">The sequence shown here is derived from an EMBL/GenBank/DDBJ whole genome shotgun (WGS) entry which is preliminary data.</text>
</comment>
<dbReference type="RefSeq" id="XP_016638772.1">
    <property type="nucleotide sequence ID" value="XM_016783931.1"/>
</dbReference>
<evidence type="ECO:0000313" key="4">
    <source>
        <dbReference type="Proteomes" id="UP000028545"/>
    </source>
</evidence>
<name>A0A084FV61_PSEDA</name>
<protein>
    <recommendedName>
        <fullName evidence="2">Alpha/beta hydrolase fold-3 domain-containing protein</fullName>
    </recommendedName>
</protein>
<feature type="domain" description="Alpha/beta hydrolase fold-3" evidence="2">
    <location>
        <begin position="105"/>
        <end position="311"/>
    </location>
</feature>
<dbReference type="EMBL" id="JOWA01000165">
    <property type="protein sequence ID" value="KEZ38973.1"/>
    <property type="molecule type" value="Genomic_DNA"/>
</dbReference>
<evidence type="ECO:0000313" key="3">
    <source>
        <dbReference type="EMBL" id="KEZ38973.1"/>
    </source>
</evidence>
<dbReference type="PANTHER" id="PTHR48081">
    <property type="entry name" value="AB HYDROLASE SUPERFAMILY PROTEIN C4A8.06C"/>
    <property type="match status" value="1"/>
</dbReference>
<organism evidence="3 4">
    <name type="scientific">Pseudallescheria apiosperma</name>
    <name type="common">Scedosporium apiospermum</name>
    <dbReference type="NCBI Taxonomy" id="563466"/>
    <lineage>
        <taxon>Eukaryota</taxon>
        <taxon>Fungi</taxon>
        <taxon>Dikarya</taxon>
        <taxon>Ascomycota</taxon>
        <taxon>Pezizomycotina</taxon>
        <taxon>Sordariomycetes</taxon>
        <taxon>Hypocreomycetidae</taxon>
        <taxon>Microascales</taxon>
        <taxon>Microascaceae</taxon>
        <taxon>Scedosporium</taxon>
    </lineage>
</organism>
<keyword evidence="4" id="KW-1185">Reference proteome</keyword>
<dbReference type="GO" id="GO:0016787">
    <property type="term" value="F:hydrolase activity"/>
    <property type="evidence" value="ECO:0007669"/>
    <property type="project" value="UniProtKB-KW"/>
</dbReference>
<dbReference type="Proteomes" id="UP000028545">
    <property type="component" value="Unassembled WGS sequence"/>
</dbReference>
<dbReference type="GeneID" id="27719510"/>
<dbReference type="HOGENOM" id="CLU_012494_13_2_1"/>
<dbReference type="VEuPathDB" id="FungiDB:SAPIO_CDS10325"/>
<dbReference type="InterPro" id="IPR050300">
    <property type="entry name" value="GDXG_lipolytic_enzyme"/>
</dbReference>
<gene>
    <name evidence="3" type="ORF">SAPIO_CDS10325</name>
</gene>
<proteinExistence type="predicted"/>